<evidence type="ECO:0000256" key="2">
    <source>
        <dbReference type="ARBA" id="ARBA00011245"/>
    </source>
</evidence>
<proteinExistence type="inferred from homology"/>
<dbReference type="Gene3D" id="3.40.50.620">
    <property type="entry name" value="HUPs"/>
    <property type="match status" value="2"/>
</dbReference>
<evidence type="ECO:0000256" key="3">
    <source>
        <dbReference type="ARBA" id="ARBA00022490"/>
    </source>
</evidence>
<dbReference type="InterPro" id="IPR009080">
    <property type="entry name" value="tRNAsynth_Ia_anticodon-bd"/>
</dbReference>
<dbReference type="PANTHER" id="PTHR11946">
    <property type="entry name" value="VALYL-TRNA SYNTHETASES"/>
    <property type="match status" value="1"/>
</dbReference>
<evidence type="ECO:0000313" key="13">
    <source>
        <dbReference type="EMBL" id="PIP21506.1"/>
    </source>
</evidence>
<dbReference type="SUPFAM" id="SSF47323">
    <property type="entry name" value="Anticodon-binding domain of a subclass of class I aminoacyl-tRNA synthetases"/>
    <property type="match status" value="1"/>
</dbReference>
<dbReference type="GO" id="GO:0004832">
    <property type="term" value="F:valine-tRNA ligase activity"/>
    <property type="evidence" value="ECO:0007669"/>
    <property type="project" value="UniProtKB-UniRule"/>
</dbReference>
<dbReference type="AlphaFoldDB" id="A0A2G9YQJ2"/>
<dbReference type="InterPro" id="IPR001412">
    <property type="entry name" value="aa-tRNA-synth_I_CS"/>
</dbReference>
<evidence type="ECO:0000313" key="14">
    <source>
        <dbReference type="Proteomes" id="UP000231567"/>
    </source>
</evidence>
<evidence type="ECO:0000259" key="11">
    <source>
        <dbReference type="Pfam" id="PF00133"/>
    </source>
</evidence>
<keyword evidence="4 10" id="KW-0436">Ligase</keyword>
<sequence>MMIIDKRYEPKEVEGEIYDFWLKNSYFKGKIVKGKKPFVVVIPPPNVTGSLHMGHALNNTLQDILVRQNRMKGVPTLWVPGTDHAGIATQNVVEKQLAKEGKNRHELGRAEFVKKVWEWVDEYGDIIIKQLKKLGCSCDWSRQRFTLDEDYSAAVQKAFEHYYKKGWIYQGERVINWCVRCQTALSDIELEHKEVEGSLWFVRYPLKLKTKNEKLKTKYITVATTRPETMLGDTAVAVNPTDKRYKNVVGKILILPLMGREIPVVAFDAVDKEFGTGAVKVTPAHDPNDFEIGKIHNLAKIKVIDELGKMTKEAGKYAGQKTQQARENILQDLQQKGLLLKTQKYVHQVPHCYRCGKIVEQLVSKQWFVNMQQLAQPAIEAVKNGKIKFEPKRWEKVYLDWMENLKDWCISRQIWWGHRLPVWQLKVKIKNEKLKIYVGGNPPKGYTQIDDVLDTWFSSALWPIAVFLKKNSSSEKLKSQNAKLKRVLDIFGEDLITDDLEYFYPTTVLSTARDILYLWVARMIFSGLEFMKEVPFTTVYIHPTVLNAEGKRMSKSLGTGLDPIELIEKYGADATRFGLAFQTTGTQDLRFSENKIVASRNFANKIWNASRFVMMQIANSKLQLKSQKGLKPNSPADRVILEQLNQTIYLVNQNLDKFRFGQAAEQLFQFFWHQFCDIYLEQSKKQLEGKKLRGNTQQILVFTLVNSLKLLHPFMPFVTEAVWQNLKKTVSLEPALISSCWPHSAEATRGKPKASSKN</sequence>
<feature type="binding site" evidence="10">
    <location>
        <position position="555"/>
    </location>
    <ligand>
        <name>ATP</name>
        <dbReference type="ChEBI" id="CHEBI:30616"/>
    </ligand>
</feature>
<comment type="caution">
    <text evidence="10">Lacks conserved residue(s) required for the propagation of feature annotation.</text>
</comment>
<dbReference type="GO" id="GO:0006438">
    <property type="term" value="P:valyl-tRNA aminoacylation"/>
    <property type="evidence" value="ECO:0007669"/>
    <property type="project" value="UniProtKB-UniRule"/>
</dbReference>
<dbReference type="InterPro" id="IPR033705">
    <property type="entry name" value="Anticodon_Ia_Val"/>
</dbReference>
<comment type="domain">
    <text evidence="10">The C-terminal coiled-coil domain is crucial for aminoacylation activity.</text>
</comment>
<feature type="short sequence motif" description="'HIGH' region" evidence="10">
    <location>
        <begin position="45"/>
        <end position="55"/>
    </location>
</feature>
<evidence type="ECO:0000256" key="1">
    <source>
        <dbReference type="ARBA" id="ARBA00004496"/>
    </source>
</evidence>
<evidence type="ECO:0000259" key="12">
    <source>
        <dbReference type="Pfam" id="PF08264"/>
    </source>
</evidence>
<gene>
    <name evidence="10" type="primary">valS</name>
    <name evidence="13" type="ORF">COX39_02520</name>
</gene>
<dbReference type="PROSITE" id="PS00178">
    <property type="entry name" value="AA_TRNA_LIGASE_I"/>
    <property type="match status" value="1"/>
</dbReference>
<comment type="catalytic activity">
    <reaction evidence="9 10">
        <text>tRNA(Val) + L-valine + ATP = L-valyl-tRNA(Val) + AMP + diphosphate</text>
        <dbReference type="Rhea" id="RHEA:10704"/>
        <dbReference type="Rhea" id="RHEA-COMP:9672"/>
        <dbReference type="Rhea" id="RHEA-COMP:9708"/>
        <dbReference type="ChEBI" id="CHEBI:30616"/>
        <dbReference type="ChEBI" id="CHEBI:33019"/>
        <dbReference type="ChEBI" id="CHEBI:57762"/>
        <dbReference type="ChEBI" id="CHEBI:78442"/>
        <dbReference type="ChEBI" id="CHEBI:78537"/>
        <dbReference type="ChEBI" id="CHEBI:456215"/>
        <dbReference type="EC" id="6.1.1.9"/>
    </reaction>
</comment>
<evidence type="ECO:0000256" key="7">
    <source>
        <dbReference type="ARBA" id="ARBA00022917"/>
    </source>
</evidence>
<evidence type="ECO:0000256" key="10">
    <source>
        <dbReference type="HAMAP-Rule" id="MF_02004"/>
    </source>
</evidence>
<feature type="domain" description="Aminoacyl-tRNA synthetase class Ia" evidence="11">
    <location>
        <begin position="497"/>
        <end position="592"/>
    </location>
</feature>
<protein>
    <recommendedName>
        <fullName evidence="10">Valine--tRNA ligase</fullName>
        <ecNumber evidence="10">6.1.1.9</ecNumber>
    </recommendedName>
    <alternativeName>
        <fullName evidence="10">Valyl-tRNA synthetase</fullName>
        <shortName evidence="10">ValRS</shortName>
    </alternativeName>
</protein>
<reference evidence="13 14" key="1">
    <citation type="submission" date="2017-09" db="EMBL/GenBank/DDBJ databases">
        <title>Depth-based differentiation of microbial function through sediment-hosted aquifers and enrichment of novel symbionts in the deep terrestrial subsurface.</title>
        <authorList>
            <person name="Probst A.J."/>
            <person name="Ladd B."/>
            <person name="Jarett J.K."/>
            <person name="Geller-Mcgrath D.E."/>
            <person name="Sieber C.M."/>
            <person name="Emerson J.B."/>
            <person name="Anantharaman K."/>
            <person name="Thomas B.C."/>
            <person name="Malmstrom R."/>
            <person name="Stieglmeier M."/>
            <person name="Klingl A."/>
            <person name="Woyke T."/>
            <person name="Ryan C.M."/>
            <person name="Banfield J.F."/>
        </authorList>
    </citation>
    <scope>NUCLEOTIDE SEQUENCE [LARGE SCALE GENOMIC DNA]</scope>
    <source>
        <strain evidence="13">CG23_combo_of_CG06-09_8_20_14_all_40_13</strain>
    </source>
</reference>
<dbReference type="SUPFAM" id="SSF52374">
    <property type="entry name" value="Nucleotidylyl transferase"/>
    <property type="match status" value="1"/>
</dbReference>
<dbReference type="PANTHER" id="PTHR11946:SF93">
    <property type="entry name" value="VALINE--TRNA LIGASE, CHLOROPLASTIC_MITOCHONDRIAL 2"/>
    <property type="match status" value="1"/>
</dbReference>
<dbReference type="SUPFAM" id="SSF50677">
    <property type="entry name" value="ValRS/IleRS/LeuRS editing domain"/>
    <property type="match status" value="1"/>
</dbReference>
<dbReference type="PRINTS" id="PR00986">
    <property type="entry name" value="TRNASYNTHVAL"/>
</dbReference>
<dbReference type="InterPro" id="IPR002303">
    <property type="entry name" value="Valyl-tRNA_ligase"/>
</dbReference>
<comment type="function">
    <text evidence="10">Catalyzes the attachment of valine to tRNA(Val). As ValRS can inadvertently accommodate and process structurally similar amino acids such as threonine, to avoid such errors, it has a 'posttransfer' editing activity that hydrolyzes mischarged Thr-tRNA(Val) in a tRNA-dependent manner.</text>
</comment>
<comment type="subcellular location">
    <subcellularLocation>
        <location evidence="1 10">Cytoplasm</location>
    </subcellularLocation>
</comment>
<evidence type="ECO:0000256" key="6">
    <source>
        <dbReference type="ARBA" id="ARBA00022840"/>
    </source>
</evidence>
<dbReference type="NCBIfam" id="TIGR00422">
    <property type="entry name" value="valS"/>
    <property type="match status" value="1"/>
</dbReference>
<dbReference type="Pfam" id="PF08264">
    <property type="entry name" value="Anticodon_1"/>
    <property type="match status" value="1"/>
</dbReference>
<keyword evidence="10" id="KW-0175">Coiled coil</keyword>
<comment type="subunit">
    <text evidence="2 10">Monomer.</text>
</comment>
<keyword evidence="8 10" id="KW-0030">Aminoacyl-tRNA synthetase</keyword>
<comment type="domain">
    <text evidence="10">ValRS has two distinct active sites: one for aminoacylation and one for editing. The misactivated threonine is translocated from the active site to the editing site.</text>
</comment>
<dbReference type="InterPro" id="IPR013155">
    <property type="entry name" value="M/V/L/I-tRNA-synth_anticd-bd"/>
</dbReference>
<dbReference type="CDD" id="cd00817">
    <property type="entry name" value="ValRS_core"/>
    <property type="match status" value="1"/>
</dbReference>
<keyword evidence="6 10" id="KW-0067">ATP-binding</keyword>
<dbReference type="InterPro" id="IPR002300">
    <property type="entry name" value="aa-tRNA-synth_Ia"/>
</dbReference>
<dbReference type="InterPro" id="IPR009008">
    <property type="entry name" value="Val/Leu/Ile-tRNA-synth_edit"/>
</dbReference>
<dbReference type="InterPro" id="IPR014729">
    <property type="entry name" value="Rossmann-like_a/b/a_fold"/>
</dbReference>
<dbReference type="Gene3D" id="3.90.740.10">
    <property type="entry name" value="Valyl/Leucyl/Isoleucyl-tRNA synthetase, editing domain"/>
    <property type="match status" value="1"/>
</dbReference>
<dbReference type="NCBIfam" id="NF004349">
    <property type="entry name" value="PRK05729.1"/>
    <property type="match status" value="1"/>
</dbReference>
<dbReference type="Pfam" id="PF00133">
    <property type="entry name" value="tRNA-synt_1"/>
    <property type="match status" value="2"/>
</dbReference>
<name>A0A2G9YQJ2_9BACT</name>
<dbReference type="GO" id="GO:0005524">
    <property type="term" value="F:ATP binding"/>
    <property type="evidence" value="ECO:0007669"/>
    <property type="project" value="UniProtKB-UniRule"/>
</dbReference>
<feature type="domain" description="Aminoacyl-tRNA synthetase class Ia" evidence="11">
    <location>
        <begin position="17"/>
        <end position="426"/>
    </location>
</feature>
<keyword evidence="3 10" id="KW-0963">Cytoplasm</keyword>
<evidence type="ECO:0000256" key="8">
    <source>
        <dbReference type="ARBA" id="ARBA00023146"/>
    </source>
</evidence>
<dbReference type="CDD" id="cd07962">
    <property type="entry name" value="Anticodon_Ia_Val"/>
    <property type="match status" value="1"/>
</dbReference>
<evidence type="ECO:0000256" key="9">
    <source>
        <dbReference type="ARBA" id="ARBA00047552"/>
    </source>
</evidence>
<evidence type="ECO:0000256" key="5">
    <source>
        <dbReference type="ARBA" id="ARBA00022741"/>
    </source>
</evidence>
<dbReference type="Gene3D" id="1.10.730.10">
    <property type="entry name" value="Isoleucyl-tRNA Synthetase, Domain 1"/>
    <property type="match status" value="1"/>
</dbReference>
<evidence type="ECO:0000256" key="4">
    <source>
        <dbReference type="ARBA" id="ARBA00022598"/>
    </source>
</evidence>
<comment type="similarity">
    <text evidence="10">Belongs to the class-I aminoacyl-tRNA synthetase family. ValS type 1 subfamily.</text>
</comment>
<comment type="caution">
    <text evidence="13">The sequence shown here is derived from an EMBL/GenBank/DDBJ whole genome shotgun (WGS) entry which is preliminary data.</text>
</comment>
<keyword evidence="7 10" id="KW-0648">Protein biosynthesis</keyword>
<organism evidence="13 14">
    <name type="scientific">Candidatus Nealsonbacteria bacterium CG23_combo_of_CG06-09_8_20_14_all_40_13</name>
    <dbReference type="NCBI Taxonomy" id="1974724"/>
    <lineage>
        <taxon>Bacteria</taxon>
        <taxon>Candidatus Nealsoniibacteriota</taxon>
    </lineage>
</organism>
<dbReference type="HAMAP" id="MF_02004">
    <property type="entry name" value="Val_tRNA_synth_type1"/>
    <property type="match status" value="1"/>
</dbReference>
<dbReference type="EMBL" id="PCRM01000035">
    <property type="protein sequence ID" value="PIP21506.1"/>
    <property type="molecule type" value="Genomic_DNA"/>
</dbReference>
<feature type="domain" description="Methionyl/Valyl/Leucyl/Isoleucyl-tRNA synthetase anticodon-binding" evidence="12">
    <location>
        <begin position="637"/>
        <end position="745"/>
    </location>
</feature>
<dbReference type="FunFam" id="3.40.50.620:FF:000032">
    <property type="entry name" value="Valine--tRNA ligase"/>
    <property type="match status" value="1"/>
</dbReference>
<keyword evidence="5 10" id="KW-0547">Nucleotide-binding</keyword>
<dbReference type="GO" id="GO:0005829">
    <property type="term" value="C:cytosol"/>
    <property type="evidence" value="ECO:0007669"/>
    <property type="project" value="TreeGrafter"/>
</dbReference>
<dbReference type="Proteomes" id="UP000231567">
    <property type="component" value="Unassembled WGS sequence"/>
</dbReference>
<accession>A0A2G9YQJ2</accession>
<dbReference type="GO" id="GO:0002161">
    <property type="term" value="F:aminoacyl-tRNA deacylase activity"/>
    <property type="evidence" value="ECO:0007669"/>
    <property type="project" value="InterPro"/>
</dbReference>
<dbReference type="EC" id="6.1.1.9" evidence="10"/>